<keyword evidence="3" id="KW-1185">Reference proteome</keyword>
<dbReference type="SUPFAM" id="SSF52833">
    <property type="entry name" value="Thioredoxin-like"/>
    <property type="match status" value="1"/>
</dbReference>
<evidence type="ECO:0000313" key="2">
    <source>
        <dbReference type="EMBL" id="UVI30265.1"/>
    </source>
</evidence>
<evidence type="ECO:0000259" key="1">
    <source>
        <dbReference type="Pfam" id="PF00462"/>
    </source>
</evidence>
<protein>
    <submittedName>
        <fullName evidence="2">Glutaredoxin family protein</fullName>
    </submittedName>
</protein>
<feature type="domain" description="Glutaredoxin" evidence="1">
    <location>
        <begin position="3"/>
        <end position="59"/>
    </location>
</feature>
<accession>A0ABY5SC15</accession>
<sequence length="78" mass="9057">MNIVLYVSDHCASCREAVHFFQEEGVSYQLLNVDFDKDNFNDMLSYGGIATPLIRIGNHIFHSFDREKIKEALQEYRG</sequence>
<gene>
    <name evidence="2" type="ORF">L1F29_33705</name>
</gene>
<evidence type="ECO:0000313" key="3">
    <source>
        <dbReference type="Proteomes" id="UP001057877"/>
    </source>
</evidence>
<dbReference type="Proteomes" id="UP001057877">
    <property type="component" value="Chromosome"/>
</dbReference>
<dbReference type="RefSeq" id="WP_258386335.1">
    <property type="nucleotide sequence ID" value="NZ_CP091430.1"/>
</dbReference>
<dbReference type="CDD" id="cd02976">
    <property type="entry name" value="NrdH"/>
    <property type="match status" value="1"/>
</dbReference>
<proteinExistence type="predicted"/>
<dbReference type="EMBL" id="CP091430">
    <property type="protein sequence ID" value="UVI30265.1"/>
    <property type="molecule type" value="Genomic_DNA"/>
</dbReference>
<organism evidence="2 3">
    <name type="scientific">Paenibacillus spongiae</name>
    <dbReference type="NCBI Taxonomy" id="2909671"/>
    <lineage>
        <taxon>Bacteria</taxon>
        <taxon>Bacillati</taxon>
        <taxon>Bacillota</taxon>
        <taxon>Bacilli</taxon>
        <taxon>Bacillales</taxon>
        <taxon>Paenibacillaceae</taxon>
        <taxon>Paenibacillus</taxon>
    </lineage>
</organism>
<name>A0ABY5SC15_9BACL</name>
<dbReference type="InterPro" id="IPR002109">
    <property type="entry name" value="Glutaredoxin"/>
</dbReference>
<dbReference type="Pfam" id="PF00462">
    <property type="entry name" value="Glutaredoxin"/>
    <property type="match status" value="1"/>
</dbReference>
<dbReference type="Gene3D" id="3.40.30.10">
    <property type="entry name" value="Glutaredoxin"/>
    <property type="match status" value="1"/>
</dbReference>
<dbReference type="InterPro" id="IPR036249">
    <property type="entry name" value="Thioredoxin-like_sf"/>
</dbReference>
<reference evidence="2" key="1">
    <citation type="submission" date="2022-01" db="EMBL/GenBank/DDBJ databases">
        <title>Paenibacillus spongiae sp. nov., isolated from marine sponge.</title>
        <authorList>
            <person name="Li Z."/>
            <person name="Zhang M."/>
        </authorList>
    </citation>
    <scope>NUCLEOTIDE SEQUENCE</scope>
    <source>
        <strain evidence="2">PHS-Z3</strain>
    </source>
</reference>